<evidence type="ECO:0000256" key="2">
    <source>
        <dbReference type="SAM" id="Phobius"/>
    </source>
</evidence>
<sequence>MHNRSTLQNGLWFGAPVALFAGILSQFHIPMPAWLASMSPPSSTIIKTTNPVEMYDVVHICHCNERAIEWQDVFDFLRRKLTQPDLEWMSLAVNLLLTLNLLLIVLRKIASNRRAKVTASSAAGSSSREVQVLQYSPRERALLQFQKLKLMPLNFKCDREDVWDFEGDDLINWEREYVPGEMSEQSTDTLRSAIPTVSPPTQVASVLNVTLTPQRVPATAPQPHIVPTEGPIGQSDTPSLRTPKLKIRATTISSSPTQLKSSSPVLKSVPTTAELLENICQPPTQSSSRTSSHASSVESNARSTLRTPENFIPSYHQPSPAKSTIVRTEVTQEQVYSQPFLY</sequence>
<feature type="transmembrane region" description="Helical" evidence="2">
    <location>
        <begin position="12"/>
        <end position="29"/>
    </location>
</feature>
<feature type="region of interest" description="Disordered" evidence="1">
    <location>
        <begin position="218"/>
        <end position="240"/>
    </location>
</feature>
<proteinExistence type="predicted"/>
<keyword evidence="2" id="KW-0472">Membrane</keyword>
<evidence type="ECO:0000256" key="1">
    <source>
        <dbReference type="SAM" id="MobiDB-lite"/>
    </source>
</evidence>
<feature type="region of interest" description="Disordered" evidence="1">
    <location>
        <begin position="282"/>
        <end position="324"/>
    </location>
</feature>
<feature type="compositionally biased region" description="Low complexity" evidence="1">
    <location>
        <begin position="286"/>
        <end position="299"/>
    </location>
</feature>
<dbReference type="AlphaFoldDB" id="A0A1G4IUS4"/>
<keyword evidence="2" id="KW-1133">Transmembrane helix</keyword>
<accession>A0A1G4IUS4</accession>
<evidence type="ECO:0000313" key="4">
    <source>
        <dbReference type="Proteomes" id="UP000189911"/>
    </source>
</evidence>
<dbReference type="EMBL" id="LT598450">
    <property type="protein sequence ID" value="SCU80770.1"/>
    <property type="molecule type" value="Genomic_DNA"/>
</dbReference>
<feature type="transmembrane region" description="Helical" evidence="2">
    <location>
        <begin position="88"/>
        <end position="106"/>
    </location>
</feature>
<organism evidence="3 4">
    <name type="scientific">Lachancea nothofagi CBS 11611</name>
    <dbReference type="NCBI Taxonomy" id="1266666"/>
    <lineage>
        <taxon>Eukaryota</taxon>
        <taxon>Fungi</taxon>
        <taxon>Dikarya</taxon>
        <taxon>Ascomycota</taxon>
        <taxon>Saccharomycotina</taxon>
        <taxon>Saccharomycetes</taxon>
        <taxon>Saccharomycetales</taxon>
        <taxon>Saccharomycetaceae</taxon>
        <taxon>Lachancea</taxon>
    </lineage>
</organism>
<reference evidence="4" key="1">
    <citation type="submission" date="2016-03" db="EMBL/GenBank/DDBJ databases">
        <authorList>
            <person name="Devillers Hugo."/>
        </authorList>
    </citation>
    <scope>NUCLEOTIDE SEQUENCE [LARGE SCALE GENOMIC DNA]</scope>
</reference>
<gene>
    <name evidence="3" type="ORF">LANO_0B01112G</name>
</gene>
<dbReference type="Proteomes" id="UP000189911">
    <property type="component" value="Chromosome B"/>
</dbReference>
<protein>
    <submittedName>
        <fullName evidence="3">LANO_0B01112g1_1</fullName>
    </submittedName>
</protein>
<keyword evidence="2" id="KW-0812">Transmembrane</keyword>
<dbReference type="OrthoDB" id="4035759at2759"/>
<name>A0A1G4IUS4_9SACH</name>
<keyword evidence="4" id="KW-1185">Reference proteome</keyword>
<evidence type="ECO:0000313" key="3">
    <source>
        <dbReference type="EMBL" id="SCU80770.1"/>
    </source>
</evidence>